<keyword evidence="6" id="KW-0833">Ubl conjugation pathway</keyword>
<organism evidence="11 12">
    <name type="scientific">Liquidambar formosana</name>
    <name type="common">Formosan gum</name>
    <dbReference type="NCBI Taxonomy" id="63359"/>
    <lineage>
        <taxon>Eukaryota</taxon>
        <taxon>Viridiplantae</taxon>
        <taxon>Streptophyta</taxon>
        <taxon>Embryophyta</taxon>
        <taxon>Tracheophyta</taxon>
        <taxon>Spermatophyta</taxon>
        <taxon>Magnoliopsida</taxon>
        <taxon>eudicotyledons</taxon>
        <taxon>Gunneridae</taxon>
        <taxon>Pentapetalae</taxon>
        <taxon>Saxifragales</taxon>
        <taxon>Altingiaceae</taxon>
        <taxon>Liquidambar</taxon>
    </lineage>
</organism>
<dbReference type="SUPFAM" id="SSF57850">
    <property type="entry name" value="RING/U-box"/>
    <property type="match status" value="1"/>
</dbReference>
<protein>
    <recommendedName>
        <fullName evidence="2">RING-type E3 ubiquitin transferase</fullName>
        <ecNumber evidence="2">2.3.2.27</ecNumber>
    </recommendedName>
</protein>
<proteinExistence type="predicted"/>
<dbReference type="PANTHER" id="PTHR15710">
    <property type="entry name" value="E3 UBIQUITIN-PROTEIN LIGASE PRAJA"/>
    <property type="match status" value="1"/>
</dbReference>
<evidence type="ECO:0000256" key="3">
    <source>
        <dbReference type="ARBA" id="ARBA00022679"/>
    </source>
</evidence>
<dbReference type="GO" id="GO:0008270">
    <property type="term" value="F:zinc ion binding"/>
    <property type="evidence" value="ECO:0007669"/>
    <property type="project" value="UniProtKB-KW"/>
</dbReference>
<dbReference type="Pfam" id="PF13639">
    <property type="entry name" value="zf-RING_2"/>
    <property type="match status" value="1"/>
</dbReference>
<dbReference type="GO" id="GO:0005737">
    <property type="term" value="C:cytoplasm"/>
    <property type="evidence" value="ECO:0007669"/>
    <property type="project" value="TreeGrafter"/>
</dbReference>
<feature type="compositionally biased region" description="Acidic residues" evidence="9">
    <location>
        <begin position="193"/>
        <end position="202"/>
    </location>
</feature>
<sequence>MASEADMSESTIRNLSMFLPLILGIATSQGPDRETGDQIRERAVLINPVTHSMIVIEGSGNLDELFRELSSKEGPSPASKASIDAMPTVEISEGGECVICLEEYKVGEKAKEMPCEHKFHSGCIEKWLGIHGSCPVCRFRMPVEEEEEKKSGGGEEGEGRGRGGEREIRVSIWVGSGGRRGSDRAGESGDSNSDSEGDENVEVDGSSAQDMDWNSSENN</sequence>
<evidence type="ECO:0000256" key="6">
    <source>
        <dbReference type="ARBA" id="ARBA00022786"/>
    </source>
</evidence>
<dbReference type="InterPro" id="IPR001841">
    <property type="entry name" value="Znf_RING"/>
</dbReference>
<evidence type="ECO:0000256" key="7">
    <source>
        <dbReference type="ARBA" id="ARBA00022833"/>
    </source>
</evidence>
<name>A0AAP0NHG0_LIQFO</name>
<gene>
    <name evidence="11" type="ORF">L1049_002275</name>
</gene>
<dbReference type="GO" id="GO:0061630">
    <property type="term" value="F:ubiquitin protein ligase activity"/>
    <property type="evidence" value="ECO:0007669"/>
    <property type="project" value="UniProtKB-EC"/>
</dbReference>
<dbReference type="Gene3D" id="3.30.40.10">
    <property type="entry name" value="Zinc/RING finger domain, C3HC4 (zinc finger)"/>
    <property type="match status" value="1"/>
</dbReference>
<dbReference type="FunFam" id="3.30.40.10:FF:000127">
    <property type="entry name" value="E3 ubiquitin-protein ligase RNF181"/>
    <property type="match status" value="1"/>
</dbReference>
<dbReference type="AlphaFoldDB" id="A0AAP0NHG0"/>
<keyword evidence="12" id="KW-1185">Reference proteome</keyword>
<feature type="domain" description="RING-type" evidence="10">
    <location>
        <begin position="97"/>
        <end position="138"/>
    </location>
</feature>
<evidence type="ECO:0000256" key="5">
    <source>
        <dbReference type="ARBA" id="ARBA00022771"/>
    </source>
</evidence>
<evidence type="ECO:0000256" key="9">
    <source>
        <dbReference type="SAM" id="MobiDB-lite"/>
    </source>
</evidence>
<dbReference type="EC" id="2.3.2.27" evidence="2"/>
<evidence type="ECO:0000256" key="8">
    <source>
        <dbReference type="PROSITE-ProRule" id="PRU00175"/>
    </source>
</evidence>
<keyword evidence="5 8" id="KW-0863">Zinc-finger</keyword>
<comment type="caution">
    <text evidence="11">The sequence shown here is derived from an EMBL/GenBank/DDBJ whole genome shotgun (WGS) entry which is preliminary data.</text>
</comment>
<feature type="compositionally biased region" description="Basic and acidic residues" evidence="9">
    <location>
        <begin position="148"/>
        <end position="169"/>
    </location>
</feature>
<dbReference type="PANTHER" id="PTHR15710:SF132">
    <property type="entry name" value="E3 UBIQUITIN-PROTEIN LIGASE MPSR1"/>
    <property type="match status" value="1"/>
</dbReference>
<evidence type="ECO:0000259" key="10">
    <source>
        <dbReference type="PROSITE" id="PS50089"/>
    </source>
</evidence>
<keyword evidence="4" id="KW-0479">Metal-binding</keyword>
<evidence type="ECO:0000256" key="2">
    <source>
        <dbReference type="ARBA" id="ARBA00012483"/>
    </source>
</evidence>
<dbReference type="InterPro" id="IPR013083">
    <property type="entry name" value="Znf_RING/FYVE/PHD"/>
</dbReference>
<dbReference type="PROSITE" id="PS50089">
    <property type="entry name" value="ZF_RING_2"/>
    <property type="match status" value="1"/>
</dbReference>
<dbReference type="Proteomes" id="UP001415857">
    <property type="component" value="Unassembled WGS sequence"/>
</dbReference>
<evidence type="ECO:0000256" key="1">
    <source>
        <dbReference type="ARBA" id="ARBA00000900"/>
    </source>
</evidence>
<evidence type="ECO:0000256" key="4">
    <source>
        <dbReference type="ARBA" id="ARBA00022723"/>
    </source>
</evidence>
<dbReference type="EMBL" id="JBBPBK010000013">
    <property type="protein sequence ID" value="KAK9271910.1"/>
    <property type="molecule type" value="Genomic_DNA"/>
</dbReference>
<keyword evidence="7" id="KW-0862">Zinc</keyword>
<reference evidence="11 12" key="1">
    <citation type="journal article" date="2024" name="Plant J.">
        <title>Genome sequences and population genomics reveal climatic adaptation and genomic divergence between two closely related sweetgum species.</title>
        <authorList>
            <person name="Xu W.Q."/>
            <person name="Ren C.Q."/>
            <person name="Zhang X.Y."/>
            <person name="Comes H.P."/>
            <person name="Liu X.H."/>
            <person name="Li Y.G."/>
            <person name="Kettle C.J."/>
            <person name="Jalonen R."/>
            <person name="Gaisberger H."/>
            <person name="Ma Y.Z."/>
            <person name="Qiu Y.X."/>
        </authorList>
    </citation>
    <scope>NUCLEOTIDE SEQUENCE [LARGE SCALE GENOMIC DNA]</scope>
    <source>
        <strain evidence="11">Hangzhou</strain>
    </source>
</reference>
<evidence type="ECO:0000313" key="11">
    <source>
        <dbReference type="EMBL" id="KAK9271910.1"/>
    </source>
</evidence>
<feature type="compositionally biased region" description="Polar residues" evidence="9">
    <location>
        <begin position="206"/>
        <end position="219"/>
    </location>
</feature>
<dbReference type="SMART" id="SM00184">
    <property type="entry name" value="RING"/>
    <property type="match status" value="1"/>
</dbReference>
<comment type="catalytic activity">
    <reaction evidence="1">
        <text>S-ubiquitinyl-[E2 ubiquitin-conjugating enzyme]-L-cysteine + [acceptor protein]-L-lysine = [E2 ubiquitin-conjugating enzyme]-L-cysteine + N(6)-ubiquitinyl-[acceptor protein]-L-lysine.</text>
        <dbReference type="EC" id="2.3.2.27"/>
    </reaction>
</comment>
<dbReference type="GO" id="GO:0016567">
    <property type="term" value="P:protein ubiquitination"/>
    <property type="evidence" value="ECO:0007669"/>
    <property type="project" value="TreeGrafter"/>
</dbReference>
<feature type="region of interest" description="Disordered" evidence="9">
    <location>
        <begin position="144"/>
        <end position="219"/>
    </location>
</feature>
<evidence type="ECO:0000313" key="12">
    <source>
        <dbReference type="Proteomes" id="UP001415857"/>
    </source>
</evidence>
<accession>A0AAP0NHG0</accession>
<keyword evidence="3" id="KW-0808">Transferase</keyword>